<dbReference type="PANTHER" id="PTHR22888:SF9">
    <property type="entry name" value="CYTOCHROME C OXIDASE SUBUNIT 2"/>
    <property type="match status" value="1"/>
</dbReference>
<evidence type="ECO:0000256" key="16">
    <source>
        <dbReference type="SAM" id="Phobius"/>
    </source>
</evidence>
<evidence type="ECO:0000256" key="6">
    <source>
        <dbReference type="ARBA" id="ARBA00022723"/>
    </source>
</evidence>
<keyword evidence="7" id="KW-1278">Translocase</keyword>
<dbReference type="PROSITE" id="PS50857">
    <property type="entry name" value="COX2_CUA"/>
    <property type="match status" value="1"/>
</dbReference>
<comment type="caution">
    <text evidence="19">The sequence shown here is derived from an EMBL/GenBank/DDBJ whole genome shotgun (WGS) entry which is preliminary data.</text>
</comment>
<organism evidence="19 20">
    <name type="scientific">Sneathiella chinensis</name>
    <dbReference type="NCBI Taxonomy" id="349750"/>
    <lineage>
        <taxon>Bacteria</taxon>
        <taxon>Pseudomonadati</taxon>
        <taxon>Pseudomonadota</taxon>
        <taxon>Alphaproteobacteria</taxon>
        <taxon>Sneathiellales</taxon>
        <taxon>Sneathiellaceae</taxon>
        <taxon>Sneathiella</taxon>
    </lineage>
</organism>
<keyword evidence="10 15" id="KW-0186">Copper</keyword>
<comment type="similarity">
    <text evidence="2 14">Belongs to the cytochrome c oxidase subunit 2 family.</text>
</comment>
<evidence type="ECO:0000256" key="3">
    <source>
        <dbReference type="ARBA" id="ARBA00022448"/>
    </source>
</evidence>
<sequence length="262" mass="29168">MGSAVAAQGQASPWQLGLQEAFSPVARDMHDFHQLLLVIITAITVLVLVLLVYVVVRFNRKANPNPSKTSHNTLIEIIWTVVPVLILVVIAIPSFNLLYFGDRVEKADMTLKAIGYQWYWGYEYMDEDGLAFEAVMLEDNELKEGQPRLLATDNTVVVPVDTNIRLLITAEDVIHSWAMPALGVKMDAVPGRLNETWMRVEKEGMYYGQCSELCGARHGFMPIAVKAVSKEEYAKWLVEAKKKYAGIDAPVMKVADASVAAQ</sequence>
<keyword evidence="6 15" id="KW-0479">Metal-binding</keyword>
<evidence type="ECO:0000256" key="12">
    <source>
        <dbReference type="ARBA" id="ARBA00024688"/>
    </source>
</evidence>
<dbReference type="InterPro" id="IPR011759">
    <property type="entry name" value="Cyt_c_oxidase_su2_TM_dom"/>
</dbReference>
<dbReference type="SUPFAM" id="SSF81464">
    <property type="entry name" value="Cytochrome c oxidase subunit II-like, transmembrane region"/>
    <property type="match status" value="1"/>
</dbReference>
<dbReference type="EC" id="7.1.1.9" evidence="15"/>
<evidence type="ECO:0000313" key="19">
    <source>
        <dbReference type="EMBL" id="GLQ05667.1"/>
    </source>
</evidence>
<dbReference type="PROSITE" id="PS00078">
    <property type="entry name" value="COX2"/>
    <property type="match status" value="1"/>
</dbReference>
<dbReference type="InterPro" id="IPR036257">
    <property type="entry name" value="Cyt_c_oxidase_su2_TM_sf"/>
</dbReference>
<evidence type="ECO:0000259" key="17">
    <source>
        <dbReference type="PROSITE" id="PS50857"/>
    </source>
</evidence>
<proteinExistence type="inferred from homology"/>
<feature type="transmembrane region" description="Helical" evidence="16">
    <location>
        <begin position="77"/>
        <end position="100"/>
    </location>
</feature>
<dbReference type="Gene3D" id="1.10.287.90">
    <property type="match status" value="1"/>
</dbReference>
<gene>
    <name evidence="19" type="ORF">GCM10007924_08880</name>
</gene>
<comment type="subcellular location">
    <subcellularLocation>
        <location evidence="14">Cell membrane</location>
        <topology evidence="14">Multi-pass membrane protein</topology>
    </subcellularLocation>
    <subcellularLocation>
        <location evidence="1">Membrane</location>
        <topology evidence="1">Multi-pass membrane protein</topology>
    </subcellularLocation>
</comment>
<evidence type="ECO:0000256" key="5">
    <source>
        <dbReference type="ARBA" id="ARBA00022692"/>
    </source>
</evidence>
<evidence type="ECO:0000256" key="9">
    <source>
        <dbReference type="ARBA" id="ARBA00022989"/>
    </source>
</evidence>
<comment type="function">
    <text evidence="12 15">Subunits I and II form the functional core of the enzyme complex. Electrons originating in cytochrome c are transferred via heme a and Cu(A) to the binuclear center formed by heme a3 and Cu(B).</text>
</comment>
<comment type="cofactor">
    <cofactor evidence="15">
        <name>Cu cation</name>
        <dbReference type="ChEBI" id="CHEBI:23378"/>
    </cofactor>
    <text evidence="15">Binds a copper A center.</text>
</comment>
<dbReference type="CDD" id="cd13912">
    <property type="entry name" value="CcO_II_C"/>
    <property type="match status" value="1"/>
</dbReference>
<name>A0ABQ5U2T9_9PROT</name>
<reference evidence="19" key="1">
    <citation type="journal article" date="2014" name="Int. J. Syst. Evol. Microbiol.">
        <title>Complete genome of a new Firmicutes species belonging to the dominant human colonic microbiota ('Ruminococcus bicirculans') reveals two chromosomes and a selective capacity to utilize plant glucans.</title>
        <authorList>
            <consortium name="NISC Comparative Sequencing Program"/>
            <person name="Wegmann U."/>
            <person name="Louis P."/>
            <person name="Goesmann A."/>
            <person name="Henrissat B."/>
            <person name="Duncan S.H."/>
            <person name="Flint H.J."/>
        </authorList>
    </citation>
    <scope>NUCLEOTIDE SEQUENCE</scope>
    <source>
        <strain evidence="19">NBRC 103408</strain>
    </source>
</reference>
<dbReference type="PRINTS" id="PR01166">
    <property type="entry name" value="CYCOXIDASEII"/>
</dbReference>
<evidence type="ECO:0000256" key="15">
    <source>
        <dbReference type="RuleBase" id="RU004024"/>
    </source>
</evidence>
<dbReference type="EMBL" id="BSNF01000001">
    <property type="protein sequence ID" value="GLQ05667.1"/>
    <property type="molecule type" value="Genomic_DNA"/>
</dbReference>
<dbReference type="InterPro" id="IPR034210">
    <property type="entry name" value="CcO_II_C"/>
</dbReference>
<dbReference type="PANTHER" id="PTHR22888">
    <property type="entry name" value="CYTOCHROME C OXIDASE, SUBUNIT II"/>
    <property type="match status" value="1"/>
</dbReference>
<keyword evidence="4 14" id="KW-0679">Respiratory chain</keyword>
<dbReference type="Pfam" id="PF02790">
    <property type="entry name" value="COX2_TM"/>
    <property type="match status" value="1"/>
</dbReference>
<evidence type="ECO:0000256" key="4">
    <source>
        <dbReference type="ARBA" id="ARBA00022660"/>
    </source>
</evidence>
<evidence type="ECO:0000256" key="7">
    <source>
        <dbReference type="ARBA" id="ARBA00022967"/>
    </source>
</evidence>
<dbReference type="SUPFAM" id="SSF49503">
    <property type="entry name" value="Cupredoxins"/>
    <property type="match status" value="1"/>
</dbReference>
<evidence type="ECO:0000256" key="10">
    <source>
        <dbReference type="ARBA" id="ARBA00023008"/>
    </source>
</evidence>
<dbReference type="Gene3D" id="2.60.40.420">
    <property type="entry name" value="Cupredoxins - blue copper proteins"/>
    <property type="match status" value="1"/>
</dbReference>
<evidence type="ECO:0000259" key="18">
    <source>
        <dbReference type="PROSITE" id="PS50999"/>
    </source>
</evidence>
<keyword evidence="8 14" id="KW-0249">Electron transport</keyword>
<keyword evidence="5 14" id="KW-0812">Transmembrane</keyword>
<dbReference type="PROSITE" id="PS50999">
    <property type="entry name" value="COX2_TM"/>
    <property type="match status" value="1"/>
</dbReference>
<evidence type="ECO:0000256" key="13">
    <source>
        <dbReference type="ARBA" id="ARBA00047816"/>
    </source>
</evidence>
<evidence type="ECO:0000256" key="2">
    <source>
        <dbReference type="ARBA" id="ARBA00007866"/>
    </source>
</evidence>
<dbReference type="InterPro" id="IPR002429">
    <property type="entry name" value="CcO_II-like_C"/>
</dbReference>
<comment type="catalytic activity">
    <reaction evidence="13 15">
        <text>4 Fe(II)-[cytochrome c] + O2 + 8 H(+)(in) = 4 Fe(III)-[cytochrome c] + 2 H2O + 4 H(+)(out)</text>
        <dbReference type="Rhea" id="RHEA:11436"/>
        <dbReference type="Rhea" id="RHEA-COMP:10350"/>
        <dbReference type="Rhea" id="RHEA-COMP:14399"/>
        <dbReference type="ChEBI" id="CHEBI:15377"/>
        <dbReference type="ChEBI" id="CHEBI:15378"/>
        <dbReference type="ChEBI" id="CHEBI:15379"/>
        <dbReference type="ChEBI" id="CHEBI:29033"/>
        <dbReference type="ChEBI" id="CHEBI:29034"/>
        <dbReference type="EC" id="7.1.1.9"/>
    </reaction>
</comment>
<dbReference type="Pfam" id="PF00116">
    <property type="entry name" value="COX2"/>
    <property type="match status" value="1"/>
</dbReference>
<evidence type="ECO:0000256" key="11">
    <source>
        <dbReference type="ARBA" id="ARBA00023136"/>
    </source>
</evidence>
<dbReference type="Proteomes" id="UP001161409">
    <property type="component" value="Unassembled WGS sequence"/>
</dbReference>
<dbReference type="InterPro" id="IPR008972">
    <property type="entry name" value="Cupredoxin"/>
</dbReference>
<reference evidence="19" key="2">
    <citation type="submission" date="2023-01" db="EMBL/GenBank/DDBJ databases">
        <title>Draft genome sequence of Sneathiella chinensis strain NBRC 103408.</title>
        <authorList>
            <person name="Sun Q."/>
            <person name="Mori K."/>
        </authorList>
    </citation>
    <scope>NUCLEOTIDE SEQUENCE</scope>
    <source>
        <strain evidence="19">NBRC 103408</strain>
    </source>
</reference>
<evidence type="ECO:0000256" key="8">
    <source>
        <dbReference type="ARBA" id="ARBA00022982"/>
    </source>
</evidence>
<keyword evidence="11 16" id="KW-0472">Membrane</keyword>
<dbReference type="NCBIfam" id="TIGR02866">
    <property type="entry name" value="CoxB"/>
    <property type="match status" value="1"/>
</dbReference>
<evidence type="ECO:0000313" key="20">
    <source>
        <dbReference type="Proteomes" id="UP001161409"/>
    </source>
</evidence>
<evidence type="ECO:0000256" key="14">
    <source>
        <dbReference type="RuleBase" id="RU000456"/>
    </source>
</evidence>
<dbReference type="InterPro" id="IPR001505">
    <property type="entry name" value="Copper_CuA"/>
</dbReference>
<dbReference type="InterPro" id="IPR014222">
    <property type="entry name" value="Cyt_c_oxidase_su2"/>
</dbReference>
<keyword evidence="20" id="KW-1185">Reference proteome</keyword>
<keyword evidence="9 16" id="KW-1133">Transmembrane helix</keyword>
<dbReference type="InterPro" id="IPR045187">
    <property type="entry name" value="CcO_II"/>
</dbReference>
<accession>A0ABQ5U2T9</accession>
<evidence type="ECO:0000256" key="1">
    <source>
        <dbReference type="ARBA" id="ARBA00004141"/>
    </source>
</evidence>
<dbReference type="RefSeq" id="WP_420877413.1">
    <property type="nucleotide sequence ID" value="NZ_VNWN01000002.1"/>
</dbReference>
<feature type="domain" description="Cytochrome oxidase subunit II transmembrane region profile" evidence="18">
    <location>
        <begin position="10"/>
        <end position="105"/>
    </location>
</feature>
<keyword evidence="3 14" id="KW-0813">Transport</keyword>
<protein>
    <recommendedName>
        <fullName evidence="15">Cytochrome c oxidase subunit 2</fullName>
        <ecNumber evidence="15">7.1.1.9</ecNumber>
    </recommendedName>
</protein>
<feature type="transmembrane region" description="Helical" evidence="16">
    <location>
        <begin position="35"/>
        <end position="56"/>
    </location>
</feature>
<feature type="domain" description="Cytochrome oxidase subunit II copper A binding" evidence="17">
    <location>
        <begin position="106"/>
        <end position="239"/>
    </location>
</feature>